<dbReference type="PANTHER" id="PTHR30508:SF1">
    <property type="entry name" value="UPF0051 PROTEIN ABCI8, CHLOROPLASTIC-RELATED"/>
    <property type="match status" value="1"/>
</dbReference>
<evidence type="ECO:0000313" key="6">
    <source>
        <dbReference type="Proteomes" id="UP000677918"/>
    </source>
</evidence>
<comment type="similarity">
    <text evidence="1">Belongs to the iron-sulfur cluster assembly SufBD family.</text>
</comment>
<dbReference type="InterPro" id="IPR045595">
    <property type="entry name" value="SufBD_N"/>
</dbReference>
<dbReference type="InterPro" id="IPR037284">
    <property type="entry name" value="SUF_FeS_clus_asmbl_SufBD_sf"/>
</dbReference>
<proteinExistence type="inferred from homology"/>
<evidence type="ECO:0000313" key="5">
    <source>
        <dbReference type="EMBL" id="GIQ67891.1"/>
    </source>
</evidence>
<dbReference type="InterPro" id="IPR011542">
    <property type="entry name" value="SUF_FeS_clus_asmbl_SufD"/>
</dbReference>
<dbReference type="EMBL" id="BOVK01000010">
    <property type="protein sequence ID" value="GIQ67891.1"/>
    <property type="molecule type" value="Genomic_DNA"/>
</dbReference>
<dbReference type="SUPFAM" id="SSF101960">
    <property type="entry name" value="Stabilizer of iron transporter SufD"/>
    <property type="match status" value="1"/>
</dbReference>
<dbReference type="AlphaFoldDB" id="A0A8J4H1J4"/>
<dbReference type="GO" id="GO:0016226">
    <property type="term" value="P:iron-sulfur cluster assembly"/>
    <property type="evidence" value="ECO:0007669"/>
    <property type="project" value="InterPro"/>
</dbReference>
<accession>A0A8J4H1J4</accession>
<feature type="region of interest" description="Disordered" evidence="2">
    <location>
        <begin position="1"/>
        <end position="22"/>
    </location>
</feature>
<evidence type="ECO:0000259" key="3">
    <source>
        <dbReference type="Pfam" id="PF01458"/>
    </source>
</evidence>
<dbReference type="InterPro" id="IPR055346">
    <property type="entry name" value="Fe-S_cluster_assembly_SufBD"/>
</dbReference>
<comment type="caution">
    <text evidence="5">The sequence shown here is derived from an EMBL/GenBank/DDBJ whole genome shotgun (WGS) entry which is preliminary data.</text>
</comment>
<dbReference type="InterPro" id="IPR000825">
    <property type="entry name" value="SUF_FeS_clus_asmbl_SufBD_core"/>
</dbReference>
<evidence type="ECO:0000256" key="2">
    <source>
        <dbReference type="SAM" id="MobiDB-lite"/>
    </source>
</evidence>
<dbReference type="Pfam" id="PF19295">
    <property type="entry name" value="SufBD_N"/>
    <property type="match status" value="1"/>
</dbReference>
<protein>
    <submittedName>
        <fullName evidence="5">Fe-S cluster assembly protein SufD</fullName>
    </submittedName>
</protein>
<dbReference type="Pfam" id="PF01458">
    <property type="entry name" value="SUFBD_core"/>
    <property type="match status" value="1"/>
</dbReference>
<evidence type="ECO:0000256" key="1">
    <source>
        <dbReference type="ARBA" id="ARBA00043967"/>
    </source>
</evidence>
<organism evidence="5 6">
    <name type="scientific">Xylanibacillus composti</name>
    <dbReference type="NCBI Taxonomy" id="1572762"/>
    <lineage>
        <taxon>Bacteria</taxon>
        <taxon>Bacillati</taxon>
        <taxon>Bacillota</taxon>
        <taxon>Bacilli</taxon>
        <taxon>Bacillales</taxon>
        <taxon>Paenibacillaceae</taxon>
        <taxon>Xylanibacillus</taxon>
    </lineage>
</organism>
<dbReference type="Proteomes" id="UP000677918">
    <property type="component" value="Unassembled WGS sequence"/>
</dbReference>
<feature type="domain" description="SUF system FeS cluster assembly SufBD N-terminal" evidence="4">
    <location>
        <begin position="96"/>
        <end position="171"/>
    </location>
</feature>
<reference evidence="5" key="1">
    <citation type="submission" date="2021-04" db="EMBL/GenBank/DDBJ databases">
        <title>Draft genome sequence of Xylanibacillus composti strain K13.</title>
        <authorList>
            <person name="Uke A."/>
            <person name="Chhe C."/>
            <person name="Baramee S."/>
            <person name="Kosugi A."/>
        </authorList>
    </citation>
    <scope>NUCLEOTIDE SEQUENCE</scope>
    <source>
        <strain evidence="5">K13</strain>
    </source>
</reference>
<feature type="domain" description="SUF system FeS cluster assembly SufBD core" evidence="3">
    <location>
        <begin position="177"/>
        <end position="410"/>
    </location>
</feature>
<keyword evidence="6" id="KW-1185">Reference proteome</keyword>
<dbReference type="NCBIfam" id="TIGR01981">
    <property type="entry name" value="sufD"/>
    <property type="match status" value="1"/>
</dbReference>
<evidence type="ECO:0000259" key="4">
    <source>
        <dbReference type="Pfam" id="PF19295"/>
    </source>
</evidence>
<dbReference type="PANTHER" id="PTHR30508">
    <property type="entry name" value="FES CLUSTER ASSEMBLY PROTEIN SUF"/>
    <property type="match status" value="1"/>
</dbReference>
<gene>
    <name evidence="5" type="ORF">XYCOK13_07150</name>
</gene>
<sequence>MMNKPVSKSVQSAAAEALSRSKGEPEWLTRLRGNAAQAAEGLEWPKPDKIRLDRWALDARGRYLPADEMCDSEELPGSIRGLAPEDSASGLIVQRNSSVVLKRLSVELKSKGVILTDLETAAREHTEVLKTHLFSAVNWEENKLTALHAAWWNGGIFVYVPKHVELELPIQALLFSDDAEAAFAPHILIVADSHSRISYIDHVVSEPGDGLPPAIHQSIVEVIVKPGARVQFASIHHLADNVVDLTLRRAIVEQGGRIEWIIGDLSDGNVFSDTRSSLHGSGSTSDAKVISIGAGSQQLSLTTQAVHFGKRTDSQMVTRAVMKERGTAIINGVTKIEKGASKANGEQTEKVLMLSPKARGDANPILLIDEDDVTAGHAASVGKVSPEQIYYLMSRGIQREEAERLVVQGFLAPIVSGIPAQSVRERLKRLLETKLQSGTQSSEGQLR</sequence>
<name>A0A8J4H1J4_9BACL</name>
<feature type="compositionally biased region" description="Polar residues" evidence="2">
    <location>
        <begin position="1"/>
        <end position="12"/>
    </location>
</feature>